<sequence length="55" mass="6299">MEKTTESLTPCLLCVCKPERLAENLQQYGNTFSMFLLVINFQTGHFKTLNGNQVF</sequence>
<evidence type="ECO:0000313" key="1">
    <source>
        <dbReference type="EMBL" id="JAH60667.1"/>
    </source>
</evidence>
<proteinExistence type="predicted"/>
<name>A0A0E9U4H7_ANGAN</name>
<accession>A0A0E9U4H7</accession>
<reference evidence="1" key="2">
    <citation type="journal article" date="2015" name="Fish Shellfish Immunol.">
        <title>Early steps in the European eel (Anguilla anguilla)-Vibrio vulnificus interaction in the gills: Role of the RtxA13 toxin.</title>
        <authorList>
            <person name="Callol A."/>
            <person name="Pajuelo D."/>
            <person name="Ebbesson L."/>
            <person name="Teles M."/>
            <person name="MacKenzie S."/>
            <person name="Amaro C."/>
        </authorList>
    </citation>
    <scope>NUCLEOTIDE SEQUENCE</scope>
</reference>
<protein>
    <submittedName>
        <fullName evidence="1">Uncharacterized protein</fullName>
    </submittedName>
</protein>
<dbReference type="AlphaFoldDB" id="A0A0E9U4H7"/>
<organism evidence="1">
    <name type="scientific">Anguilla anguilla</name>
    <name type="common">European freshwater eel</name>
    <name type="synonym">Muraena anguilla</name>
    <dbReference type="NCBI Taxonomy" id="7936"/>
    <lineage>
        <taxon>Eukaryota</taxon>
        <taxon>Metazoa</taxon>
        <taxon>Chordata</taxon>
        <taxon>Craniata</taxon>
        <taxon>Vertebrata</taxon>
        <taxon>Euteleostomi</taxon>
        <taxon>Actinopterygii</taxon>
        <taxon>Neopterygii</taxon>
        <taxon>Teleostei</taxon>
        <taxon>Anguilliformes</taxon>
        <taxon>Anguillidae</taxon>
        <taxon>Anguilla</taxon>
    </lineage>
</organism>
<dbReference type="EMBL" id="GBXM01047910">
    <property type="protein sequence ID" value="JAH60667.1"/>
    <property type="molecule type" value="Transcribed_RNA"/>
</dbReference>
<reference evidence="1" key="1">
    <citation type="submission" date="2014-11" db="EMBL/GenBank/DDBJ databases">
        <authorList>
            <person name="Amaro Gonzalez C."/>
        </authorList>
    </citation>
    <scope>NUCLEOTIDE SEQUENCE</scope>
</reference>